<dbReference type="EMBL" id="JABBWK010000106">
    <property type="protein sequence ID" value="KAG1893210.1"/>
    <property type="molecule type" value="Genomic_DNA"/>
</dbReference>
<comment type="similarity">
    <text evidence="1">Belongs to the DNA mismatch repair MutL/HexB family.</text>
</comment>
<organism evidence="2 3">
    <name type="scientific">Suillus fuscotomentosus</name>
    <dbReference type="NCBI Taxonomy" id="1912939"/>
    <lineage>
        <taxon>Eukaryota</taxon>
        <taxon>Fungi</taxon>
        <taxon>Dikarya</taxon>
        <taxon>Basidiomycota</taxon>
        <taxon>Agaricomycotina</taxon>
        <taxon>Agaricomycetes</taxon>
        <taxon>Agaricomycetidae</taxon>
        <taxon>Boletales</taxon>
        <taxon>Suillineae</taxon>
        <taxon>Suillaceae</taxon>
        <taxon>Suillus</taxon>
    </lineage>
</organism>
<evidence type="ECO:0000256" key="1">
    <source>
        <dbReference type="ARBA" id="ARBA00006082"/>
    </source>
</evidence>
<protein>
    <submittedName>
        <fullName evidence="2">Uncharacterized protein</fullName>
    </submittedName>
</protein>
<dbReference type="GeneID" id="64670297"/>
<dbReference type="GO" id="GO:0006298">
    <property type="term" value="P:mismatch repair"/>
    <property type="evidence" value="ECO:0007669"/>
    <property type="project" value="InterPro"/>
</dbReference>
<feature type="non-terminal residue" evidence="2">
    <location>
        <position position="1"/>
    </location>
</feature>
<evidence type="ECO:0000313" key="3">
    <source>
        <dbReference type="Proteomes" id="UP001195769"/>
    </source>
</evidence>
<dbReference type="Proteomes" id="UP001195769">
    <property type="component" value="Unassembled WGS sequence"/>
</dbReference>
<comment type="caution">
    <text evidence="2">The sequence shown here is derived from an EMBL/GenBank/DDBJ whole genome shotgun (WGS) entry which is preliminary data.</text>
</comment>
<dbReference type="GO" id="GO:0032389">
    <property type="term" value="C:MutLalpha complex"/>
    <property type="evidence" value="ECO:0007669"/>
    <property type="project" value="TreeGrafter"/>
</dbReference>
<proteinExistence type="inferred from homology"/>
<dbReference type="RefSeq" id="XP_041218786.1">
    <property type="nucleotide sequence ID" value="XM_041375999.1"/>
</dbReference>
<dbReference type="GO" id="GO:0140664">
    <property type="term" value="F:ATP-dependent DNA damage sensor activity"/>
    <property type="evidence" value="ECO:0007669"/>
    <property type="project" value="InterPro"/>
</dbReference>
<sequence>VIHRPASALKELPENSLDAGSPSIQVTVKDSGMKLLHIQDNSCGIRVRLPHIRMRAFH</sequence>
<reference evidence="2" key="1">
    <citation type="journal article" date="2020" name="New Phytol.">
        <title>Comparative genomics reveals dynamic genome evolution in host specialist ectomycorrhizal fungi.</title>
        <authorList>
            <person name="Lofgren L.A."/>
            <person name="Nguyen N.H."/>
            <person name="Vilgalys R."/>
            <person name="Ruytinx J."/>
            <person name="Liao H.L."/>
            <person name="Branco S."/>
            <person name="Kuo A."/>
            <person name="LaButti K."/>
            <person name="Lipzen A."/>
            <person name="Andreopoulos W."/>
            <person name="Pangilinan J."/>
            <person name="Riley R."/>
            <person name="Hundley H."/>
            <person name="Na H."/>
            <person name="Barry K."/>
            <person name="Grigoriev I.V."/>
            <person name="Stajich J.E."/>
            <person name="Kennedy P.G."/>
        </authorList>
    </citation>
    <scope>NUCLEOTIDE SEQUENCE</scope>
    <source>
        <strain evidence="2">FC203</strain>
    </source>
</reference>
<dbReference type="InterPro" id="IPR036890">
    <property type="entry name" value="HATPase_C_sf"/>
</dbReference>
<evidence type="ECO:0000313" key="2">
    <source>
        <dbReference type="EMBL" id="KAG1893210.1"/>
    </source>
</evidence>
<accession>A0AAD4DSP0</accession>
<dbReference type="GO" id="GO:0016887">
    <property type="term" value="F:ATP hydrolysis activity"/>
    <property type="evidence" value="ECO:0007669"/>
    <property type="project" value="InterPro"/>
</dbReference>
<gene>
    <name evidence="2" type="ORF">F5891DRAFT_963411</name>
</gene>
<dbReference type="SUPFAM" id="SSF55874">
    <property type="entry name" value="ATPase domain of HSP90 chaperone/DNA topoisomerase II/histidine kinase"/>
    <property type="match status" value="1"/>
</dbReference>
<dbReference type="PANTHER" id="PTHR10073">
    <property type="entry name" value="DNA MISMATCH REPAIR PROTEIN MLH, PMS, MUTL"/>
    <property type="match status" value="1"/>
</dbReference>
<dbReference type="PANTHER" id="PTHR10073:SF12">
    <property type="entry name" value="DNA MISMATCH REPAIR PROTEIN MLH1"/>
    <property type="match status" value="1"/>
</dbReference>
<name>A0AAD4DSP0_9AGAM</name>
<keyword evidence="3" id="KW-1185">Reference proteome</keyword>
<dbReference type="AlphaFoldDB" id="A0AAD4DSP0"/>
<dbReference type="Gene3D" id="3.30.565.10">
    <property type="entry name" value="Histidine kinase-like ATPase, C-terminal domain"/>
    <property type="match status" value="1"/>
</dbReference>
<dbReference type="InterPro" id="IPR038973">
    <property type="entry name" value="MutL/Mlh/Pms-like"/>
</dbReference>